<proteinExistence type="predicted"/>
<evidence type="ECO:0000313" key="1">
    <source>
        <dbReference type="EMBL" id="UPV73800.1"/>
    </source>
</evidence>
<accession>A0A8U0HS43</accession>
<reference evidence="1 2" key="1">
    <citation type="submission" date="2022-04" db="EMBL/GenBank/DDBJ databases">
        <title>Diverse halophilic archaea isolated from saline environments.</title>
        <authorList>
            <person name="Cui H.-L."/>
        </authorList>
    </citation>
    <scope>NUCLEOTIDE SEQUENCE [LARGE SCALE GENOMIC DNA]</scope>
    <source>
        <strain evidence="1 2">XZYJT49</strain>
    </source>
</reference>
<gene>
    <name evidence="1" type="ORF">M0R89_14795</name>
</gene>
<sequence>MDDPSELTRTLRTEVGDALRMVAVYEETEFDHLYLRDDLDSQYSRVDLEALRREIIVLGLGREKVDEVTASGSLRRIVYETEDVFAVQTPTDTHTGVFVSFDSSKRTRLFDVIDVIRDRVEVP</sequence>
<dbReference type="Pfam" id="PF24366">
    <property type="entry name" value="DUF7522"/>
    <property type="match status" value="1"/>
</dbReference>
<name>A0A8U0HS43_9EURY</name>
<protein>
    <submittedName>
        <fullName evidence="1">Uncharacterized protein</fullName>
    </submittedName>
</protein>
<keyword evidence="2" id="KW-1185">Reference proteome</keyword>
<dbReference type="InterPro" id="IPR055944">
    <property type="entry name" value="DUF7522"/>
</dbReference>
<evidence type="ECO:0000313" key="2">
    <source>
        <dbReference type="Proteomes" id="UP000830729"/>
    </source>
</evidence>
<dbReference type="KEGG" id="halx:M0R89_14795"/>
<dbReference type="Proteomes" id="UP000830729">
    <property type="component" value="Chromosome"/>
</dbReference>
<dbReference type="GeneID" id="72186492"/>
<dbReference type="EMBL" id="CP096659">
    <property type="protein sequence ID" value="UPV73800.1"/>
    <property type="molecule type" value="Genomic_DNA"/>
</dbReference>
<dbReference type="AlphaFoldDB" id="A0A8U0HS43"/>
<dbReference type="RefSeq" id="WP_248649852.1">
    <property type="nucleotide sequence ID" value="NZ_CP096659.1"/>
</dbReference>
<organism evidence="1 2">
    <name type="scientific">Halorussus limi</name>
    <dbReference type="NCBI Taxonomy" id="2938695"/>
    <lineage>
        <taxon>Archaea</taxon>
        <taxon>Methanobacteriati</taxon>
        <taxon>Methanobacteriota</taxon>
        <taxon>Stenosarchaea group</taxon>
        <taxon>Halobacteria</taxon>
        <taxon>Halobacteriales</taxon>
        <taxon>Haladaptataceae</taxon>
        <taxon>Halorussus</taxon>
    </lineage>
</organism>